<gene>
    <name evidence="1" type="ORF">Tco_0908455</name>
</gene>
<dbReference type="Gene3D" id="3.40.50.720">
    <property type="entry name" value="NAD(P)-binding Rossmann-like Domain"/>
    <property type="match status" value="1"/>
</dbReference>
<name>A0ABQ5CNB3_9ASTR</name>
<sequence>MAFRGEEGMMKKAVALGLVPAIRSRQYSAAASSKLALKQPTIRVVAIIAKGVPDSDTKELISYARSNNKVRLRFACGFERSQLSVVVVHKDWEFARRLGHKGIPASHLNKVSLSCMTLKDPKASYLLSHPLLTITCTLLVEASRLSINLLNANIMKSLFGCDQGATGKKEDGLCNSVN</sequence>
<proteinExistence type="predicted"/>
<dbReference type="EMBL" id="BQNB010014439">
    <property type="protein sequence ID" value="GJT28180.1"/>
    <property type="molecule type" value="Genomic_DNA"/>
</dbReference>
<protein>
    <submittedName>
        <fullName evidence="1">Uncharacterized protein</fullName>
    </submittedName>
</protein>
<evidence type="ECO:0000313" key="1">
    <source>
        <dbReference type="EMBL" id="GJT28180.1"/>
    </source>
</evidence>
<comment type="caution">
    <text evidence="1">The sequence shown here is derived from an EMBL/GenBank/DDBJ whole genome shotgun (WGS) entry which is preliminary data.</text>
</comment>
<organism evidence="1 2">
    <name type="scientific">Tanacetum coccineum</name>
    <dbReference type="NCBI Taxonomy" id="301880"/>
    <lineage>
        <taxon>Eukaryota</taxon>
        <taxon>Viridiplantae</taxon>
        <taxon>Streptophyta</taxon>
        <taxon>Embryophyta</taxon>
        <taxon>Tracheophyta</taxon>
        <taxon>Spermatophyta</taxon>
        <taxon>Magnoliopsida</taxon>
        <taxon>eudicotyledons</taxon>
        <taxon>Gunneridae</taxon>
        <taxon>Pentapetalae</taxon>
        <taxon>asterids</taxon>
        <taxon>campanulids</taxon>
        <taxon>Asterales</taxon>
        <taxon>Asteraceae</taxon>
        <taxon>Asteroideae</taxon>
        <taxon>Anthemideae</taxon>
        <taxon>Anthemidinae</taxon>
        <taxon>Tanacetum</taxon>
    </lineage>
</organism>
<reference evidence="1" key="2">
    <citation type="submission" date="2022-01" db="EMBL/GenBank/DDBJ databases">
        <authorList>
            <person name="Yamashiro T."/>
            <person name="Shiraishi A."/>
            <person name="Satake H."/>
            <person name="Nakayama K."/>
        </authorList>
    </citation>
    <scope>NUCLEOTIDE SEQUENCE</scope>
</reference>
<keyword evidence="2" id="KW-1185">Reference proteome</keyword>
<accession>A0ABQ5CNB3</accession>
<reference evidence="1" key="1">
    <citation type="journal article" date="2022" name="Int. J. Mol. Sci.">
        <title>Draft Genome of Tanacetum Coccineum: Genomic Comparison of Closely Related Tanacetum-Family Plants.</title>
        <authorList>
            <person name="Yamashiro T."/>
            <person name="Shiraishi A."/>
            <person name="Nakayama K."/>
            <person name="Satake H."/>
        </authorList>
    </citation>
    <scope>NUCLEOTIDE SEQUENCE</scope>
</reference>
<evidence type="ECO:0000313" key="2">
    <source>
        <dbReference type="Proteomes" id="UP001151760"/>
    </source>
</evidence>
<dbReference type="Proteomes" id="UP001151760">
    <property type="component" value="Unassembled WGS sequence"/>
</dbReference>